<protein>
    <submittedName>
        <fullName evidence="1">Uncharacterized protein</fullName>
    </submittedName>
</protein>
<gene>
    <name evidence="1" type="ORF">MarFTMF_279</name>
</gene>
<evidence type="ECO:0000313" key="1">
    <source>
        <dbReference type="EMBL" id="WNL49795.1"/>
    </source>
</evidence>
<reference evidence="1" key="1">
    <citation type="submission" date="2023-07" db="EMBL/GenBank/DDBJ databases">
        <authorList>
            <person name="Xia Y."/>
        </authorList>
    </citation>
    <scope>NUCLEOTIDE SEQUENCE</scope>
    <source>
        <strain evidence="1">F</strain>
    </source>
</reference>
<proteinExistence type="predicted"/>
<sequence>MSVYIHLDSSYRDLTQYPKPSDWSFTSATSAWTNTRTVQCVRPTNSRTACNLVYNVKLEKLIIPIDTTTFPTFLADYPYLYVSVYTGNNPDVNSINTMGQVSGGAKTSKVQFVVYWERTQGTSWYHYSSQMVQSIRWNSNEPLTFSLLDPSGNVLAFPDEVTINPAAQISCLLSTMPYVRDGSYDNHLVTLYTDSPY</sequence>
<dbReference type="EMBL" id="OR343188">
    <property type="protein sequence ID" value="WNL49795.1"/>
    <property type="molecule type" value="Genomic_DNA"/>
</dbReference>
<organism evidence="1">
    <name type="scientific">Marseillevirus sp</name>
    <dbReference type="NCBI Taxonomy" id="2809551"/>
    <lineage>
        <taxon>Viruses</taxon>
        <taxon>Varidnaviria</taxon>
        <taxon>Bamfordvirae</taxon>
        <taxon>Nucleocytoviricota</taxon>
        <taxon>Megaviricetes</taxon>
        <taxon>Pimascovirales</taxon>
        <taxon>Pimascovirales incertae sedis</taxon>
        <taxon>Marseilleviridae</taxon>
        <taxon>Marseillevirus</taxon>
    </lineage>
</organism>
<name>A0AA96ELT5_9VIRU</name>
<accession>A0AA96ELT5</accession>